<protein>
    <submittedName>
        <fullName evidence="1">Uncharacterized protein</fullName>
    </submittedName>
</protein>
<proteinExistence type="predicted"/>
<dbReference type="EMBL" id="UOEH01000268">
    <property type="protein sequence ID" value="VAV99183.1"/>
    <property type="molecule type" value="Genomic_DNA"/>
</dbReference>
<feature type="non-terminal residue" evidence="1">
    <location>
        <position position="52"/>
    </location>
</feature>
<sequence>MRVFITAIRVPSLVLASLAAVLFSSGAAAEQTRLLRFPDIHQDRLVFTYAGD</sequence>
<name>A0A3B0SRW2_9ZZZZ</name>
<reference evidence="1" key="1">
    <citation type="submission" date="2018-06" db="EMBL/GenBank/DDBJ databases">
        <authorList>
            <person name="Zhirakovskaya E."/>
        </authorList>
    </citation>
    <scope>NUCLEOTIDE SEQUENCE</scope>
</reference>
<organism evidence="1">
    <name type="scientific">hydrothermal vent metagenome</name>
    <dbReference type="NCBI Taxonomy" id="652676"/>
    <lineage>
        <taxon>unclassified sequences</taxon>
        <taxon>metagenomes</taxon>
        <taxon>ecological metagenomes</taxon>
    </lineage>
</organism>
<evidence type="ECO:0000313" key="1">
    <source>
        <dbReference type="EMBL" id="VAV99183.1"/>
    </source>
</evidence>
<dbReference type="AlphaFoldDB" id="A0A3B0SRW2"/>
<gene>
    <name evidence="1" type="ORF">MNBD_ALPHA05-1697</name>
</gene>
<accession>A0A3B0SRW2</accession>